<dbReference type="SUPFAM" id="SSF143100">
    <property type="entry name" value="TTHA1013/TTHA0281-like"/>
    <property type="match status" value="1"/>
</dbReference>
<dbReference type="KEGG" id="des:DSOUD_0527"/>
<name>A0A0M4D798_9BACT</name>
<reference evidence="1 2" key="1">
    <citation type="submission" date="2015-07" db="EMBL/GenBank/DDBJ databases">
        <title>Isolation and Genomic Characterization of a Novel Halophilic Metal-Reducing Deltaproteobacterium from the Deep Subsurface.</title>
        <authorList>
            <person name="Badalamenti J.P."/>
            <person name="Summers Z.M."/>
            <person name="Gralnick J.A."/>
            <person name="Bond D.R."/>
        </authorList>
    </citation>
    <scope>NUCLEOTIDE SEQUENCE [LARGE SCALE GENOMIC DNA]</scope>
    <source>
        <strain evidence="1 2">WTL</strain>
    </source>
</reference>
<dbReference type="OrthoDB" id="5297106at2"/>
<accession>A0A0M4D798</accession>
<evidence type="ECO:0000313" key="2">
    <source>
        <dbReference type="Proteomes" id="UP000057158"/>
    </source>
</evidence>
<gene>
    <name evidence="1" type="ORF">DSOUD_0527</name>
</gene>
<keyword evidence="2" id="KW-1185">Reference proteome</keyword>
<organism evidence="1 2">
    <name type="scientific">Desulfuromonas soudanensis</name>
    <dbReference type="NCBI Taxonomy" id="1603606"/>
    <lineage>
        <taxon>Bacteria</taxon>
        <taxon>Pseudomonadati</taxon>
        <taxon>Thermodesulfobacteriota</taxon>
        <taxon>Desulfuromonadia</taxon>
        <taxon>Desulfuromonadales</taxon>
        <taxon>Desulfuromonadaceae</taxon>
        <taxon>Desulfuromonas</taxon>
    </lineage>
</organism>
<dbReference type="Pfam" id="PF05534">
    <property type="entry name" value="HicB"/>
    <property type="match status" value="1"/>
</dbReference>
<proteinExistence type="predicted"/>
<sequence>MSKPLTYNGYAAHVEFDAEDRLFVGRIAGIIDIVTFHGESVTELEQAFQAAVDDYLLMSEKLGRKPQKPCSGKLMLRIPPEVHAHAVMMAAAHGKSLNQWAADVLAKAE</sequence>
<protein>
    <submittedName>
        <fullName evidence="1">Putative nuclease of the RNAse H fold, HicB family</fullName>
    </submittedName>
</protein>
<dbReference type="InterPro" id="IPR010985">
    <property type="entry name" value="Ribbon_hlx_hlx"/>
</dbReference>
<dbReference type="AlphaFoldDB" id="A0A0M4D798"/>
<dbReference type="STRING" id="1603606.DSOUD_0527"/>
<dbReference type="RefSeq" id="WP_053549539.1">
    <property type="nucleotide sequence ID" value="NZ_CP010802.1"/>
</dbReference>
<dbReference type="EMBL" id="CP010802">
    <property type="protein sequence ID" value="ALC15317.1"/>
    <property type="molecule type" value="Genomic_DNA"/>
</dbReference>
<dbReference type="Proteomes" id="UP000057158">
    <property type="component" value="Chromosome"/>
</dbReference>
<dbReference type="GO" id="GO:0006355">
    <property type="term" value="P:regulation of DNA-templated transcription"/>
    <property type="evidence" value="ECO:0007669"/>
    <property type="project" value="InterPro"/>
</dbReference>
<evidence type="ECO:0000313" key="1">
    <source>
        <dbReference type="EMBL" id="ALC15317.1"/>
    </source>
</evidence>
<dbReference type="InterPro" id="IPR035069">
    <property type="entry name" value="TTHA1013/TTHA0281-like"/>
</dbReference>
<dbReference type="InterPro" id="IPR008651">
    <property type="entry name" value="Uncharacterised_HicB"/>
</dbReference>
<dbReference type="PATRIC" id="fig|1603606.3.peg.569"/>
<dbReference type="SUPFAM" id="SSF47598">
    <property type="entry name" value="Ribbon-helix-helix"/>
    <property type="match status" value="1"/>
</dbReference>